<dbReference type="GO" id="GO:0016020">
    <property type="term" value="C:membrane"/>
    <property type="evidence" value="ECO:0007669"/>
    <property type="project" value="UniProtKB-SubCell"/>
</dbReference>
<dbReference type="PANTHER" id="PTHR42837:SF2">
    <property type="entry name" value="MEMBRANE METALLOPROTEASE ARASP2, CHLOROPLASTIC-RELATED"/>
    <property type="match status" value="1"/>
</dbReference>
<dbReference type="Gene3D" id="2.30.42.10">
    <property type="match status" value="2"/>
</dbReference>
<keyword evidence="7 10" id="KW-1133">Transmembrane helix</keyword>
<keyword evidence="6" id="KW-0862">Zinc</keyword>
<keyword evidence="3" id="KW-0645">Protease</keyword>
<dbReference type="InterPro" id="IPR001478">
    <property type="entry name" value="PDZ"/>
</dbReference>
<reference evidence="12" key="1">
    <citation type="submission" date="2018-05" db="EMBL/GenBank/DDBJ databases">
        <authorList>
            <person name="Lanie J.A."/>
            <person name="Ng W.-L."/>
            <person name="Kazmierczak K.M."/>
            <person name="Andrzejewski T.M."/>
            <person name="Davidsen T.M."/>
            <person name="Wayne K.J."/>
            <person name="Tettelin H."/>
            <person name="Glass J.I."/>
            <person name="Rusch D."/>
            <person name="Podicherti R."/>
            <person name="Tsui H.-C.T."/>
            <person name="Winkler M.E."/>
        </authorList>
    </citation>
    <scope>NUCLEOTIDE SEQUENCE</scope>
</reference>
<dbReference type="AlphaFoldDB" id="A0A382MDU7"/>
<evidence type="ECO:0000256" key="2">
    <source>
        <dbReference type="ARBA" id="ARBA00004141"/>
    </source>
</evidence>
<dbReference type="PANTHER" id="PTHR42837">
    <property type="entry name" value="REGULATOR OF SIGMA-E PROTEASE RSEP"/>
    <property type="match status" value="1"/>
</dbReference>
<keyword evidence="4 10" id="KW-0812">Transmembrane</keyword>
<comment type="cofactor">
    <cofactor evidence="1">
        <name>Zn(2+)</name>
        <dbReference type="ChEBI" id="CHEBI:29105"/>
    </cofactor>
</comment>
<keyword evidence="5" id="KW-0378">Hydrolase</keyword>
<dbReference type="CDD" id="cd23081">
    <property type="entry name" value="cpPDZ_EcRseP-like"/>
    <property type="match status" value="1"/>
</dbReference>
<accession>A0A382MDU7</accession>
<evidence type="ECO:0000256" key="1">
    <source>
        <dbReference type="ARBA" id="ARBA00001947"/>
    </source>
</evidence>
<dbReference type="InterPro" id="IPR036034">
    <property type="entry name" value="PDZ_sf"/>
</dbReference>
<dbReference type="InterPro" id="IPR008915">
    <property type="entry name" value="Peptidase_M50"/>
</dbReference>
<protein>
    <recommendedName>
        <fullName evidence="11">PDZ domain-containing protein</fullName>
    </recommendedName>
</protein>
<keyword evidence="9 10" id="KW-0472">Membrane</keyword>
<dbReference type="InterPro" id="IPR004387">
    <property type="entry name" value="Pept_M50_Zn"/>
</dbReference>
<evidence type="ECO:0000256" key="10">
    <source>
        <dbReference type="SAM" id="Phobius"/>
    </source>
</evidence>
<dbReference type="CDD" id="cd06163">
    <property type="entry name" value="S2P-M50_PDZ_RseP-like"/>
    <property type="match status" value="1"/>
</dbReference>
<evidence type="ECO:0000256" key="7">
    <source>
        <dbReference type="ARBA" id="ARBA00022989"/>
    </source>
</evidence>
<organism evidence="12">
    <name type="scientific">marine metagenome</name>
    <dbReference type="NCBI Taxonomy" id="408172"/>
    <lineage>
        <taxon>unclassified sequences</taxon>
        <taxon>metagenomes</taxon>
        <taxon>ecological metagenomes</taxon>
    </lineage>
</organism>
<evidence type="ECO:0000313" key="12">
    <source>
        <dbReference type="EMBL" id="SVC45592.1"/>
    </source>
</evidence>
<evidence type="ECO:0000256" key="9">
    <source>
        <dbReference type="ARBA" id="ARBA00023136"/>
    </source>
</evidence>
<dbReference type="SUPFAM" id="SSF50156">
    <property type="entry name" value="PDZ domain-like"/>
    <property type="match status" value="2"/>
</dbReference>
<dbReference type="Pfam" id="PF17820">
    <property type="entry name" value="PDZ_6"/>
    <property type="match status" value="1"/>
</dbReference>
<evidence type="ECO:0000256" key="6">
    <source>
        <dbReference type="ARBA" id="ARBA00022833"/>
    </source>
</evidence>
<feature type="transmembrane region" description="Helical" evidence="10">
    <location>
        <begin position="6"/>
        <end position="24"/>
    </location>
</feature>
<feature type="domain" description="PDZ" evidence="11">
    <location>
        <begin position="117"/>
        <end position="192"/>
    </location>
</feature>
<evidence type="ECO:0000256" key="5">
    <source>
        <dbReference type="ARBA" id="ARBA00022801"/>
    </source>
</evidence>
<keyword evidence="8" id="KW-0482">Metalloprotease</keyword>
<feature type="transmembrane region" description="Helical" evidence="10">
    <location>
        <begin position="103"/>
        <end position="127"/>
    </location>
</feature>
<feature type="non-terminal residue" evidence="12">
    <location>
        <position position="330"/>
    </location>
</feature>
<sequence length="330" mass="36459">MFILTTIYVIAAVLLLFGAAIFVHEWGHYFVARKCGMKVEEFAIGFGKILWKKEKDGILYTVRMIPAGGFVKLPQMLTSEAIEGKSEEEDAEPLPEISPWAKIAVAVAGPIMNIVFAVVLATVIYFVGLPEMITPPVVGNLSKESPEYELGIREGDIITKIDNQAIPSWEEAYKLTALSLTNRFTVTFLRDRDEFTHVLKATPVSEEIPIKTLDLPSKFPPIVGRVLAGQAAEEAGLEQDDKIISLGGIPIGGQGRLIDELQKNGDKATEIVVRRDGENVPLPITPRMIEGKVMIGVQFGRGPRVYIERYPGPTPWENISEVGSLMWRTL</sequence>
<dbReference type="NCBIfam" id="TIGR00054">
    <property type="entry name" value="RIP metalloprotease RseP"/>
    <property type="match status" value="1"/>
</dbReference>
<dbReference type="SMART" id="SM00228">
    <property type="entry name" value="PDZ"/>
    <property type="match status" value="2"/>
</dbReference>
<gene>
    <name evidence="12" type="ORF">METZ01_LOCUS298446</name>
</gene>
<dbReference type="GO" id="GO:0006508">
    <property type="term" value="P:proteolysis"/>
    <property type="evidence" value="ECO:0007669"/>
    <property type="project" value="UniProtKB-KW"/>
</dbReference>
<proteinExistence type="predicted"/>
<evidence type="ECO:0000256" key="8">
    <source>
        <dbReference type="ARBA" id="ARBA00023049"/>
    </source>
</evidence>
<name>A0A382MDU7_9ZZZZ</name>
<dbReference type="GO" id="GO:0004222">
    <property type="term" value="F:metalloendopeptidase activity"/>
    <property type="evidence" value="ECO:0007669"/>
    <property type="project" value="InterPro"/>
</dbReference>
<dbReference type="Pfam" id="PF02163">
    <property type="entry name" value="Peptidase_M50"/>
    <property type="match status" value="1"/>
</dbReference>
<feature type="domain" description="PDZ" evidence="11">
    <location>
        <begin position="206"/>
        <end position="277"/>
    </location>
</feature>
<dbReference type="EMBL" id="UINC01092208">
    <property type="protein sequence ID" value="SVC45592.1"/>
    <property type="molecule type" value="Genomic_DNA"/>
</dbReference>
<dbReference type="InterPro" id="IPR041489">
    <property type="entry name" value="PDZ_6"/>
</dbReference>
<evidence type="ECO:0000259" key="11">
    <source>
        <dbReference type="SMART" id="SM00228"/>
    </source>
</evidence>
<evidence type="ECO:0000256" key="3">
    <source>
        <dbReference type="ARBA" id="ARBA00022670"/>
    </source>
</evidence>
<comment type="subcellular location">
    <subcellularLocation>
        <location evidence="2">Membrane</location>
        <topology evidence="2">Multi-pass membrane protein</topology>
    </subcellularLocation>
</comment>
<evidence type="ECO:0000256" key="4">
    <source>
        <dbReference type="ARBA" id="ARBA00022692"/>
    </source>
</evidence>